<evidence type="ECO:0000256" key="1">
    <source>
        <dbReference type="SAM" id="MobiDB-lite"/>
    </source>
</evidence>
<gene>
    <name evidence="2" type="ORF">PCOR1329_LOCUS67800</name>
</gene>
<organism evidence="2 3">
    <name type="scientific">Prorocentrum cordatum</name>
    <dbReference type="NCBI Taxonomy" id="2364126"/>
    <lineage>
        <taxon>Eukaryota</taxon>
        <taxon>Sar</taxon>
        <taxon>Alveolata</taxon>
        <taxon>Dinophyceae</taxon>
        <taxon>Prorocentrales</taxon>
        <taxon>Prorocentraceae</taxon>
        <taxon>Prorocentrum</taxon>
    </lineage>
</organism>
<evidence type="ECO:0000313" key="3">
    <source>
        <dbReference type="Proteomes" id="UP001189429"/>
    </source>
</evidence>
<feature type="region of interest" description="Disordered" evidence="1">
    <location>
        <begin position="341"/>
        <end position="362"/>
    </location>
</feature>
<comment type="caution">
    <text evidence="2">The sequence shown here is derived from an EMBL/GenBank/DDBJ whole genome shotgun (WGS) entry which is preliminary data.</text>
</comment>
<proteinExistence type="predicted"/>
<name>A0ABN9WLV0_9DINO</name>
<dbReference type="EMBL" id="CAUYUJ010018806">
    <property type="protein sequence ID" value="CAK0886459.1"/>
    <property type="molecule type" value="Genomic_DNA"/>
</dbReference>
<keyword evidence="3" id="KW-1185">Reference proteome</keyword>
<feature type="non-terminal residue" evidence="2">
    <location>
        <position position="1"/>
    </location>
</feature>
<protein>
    <recommendedName>
        <fullName evidence="4">Nucleotide-diphospho-sugar transferase domain-containing protein</fullName>
    </recommendedName>
</protein>
<evidence type="ECO:0008006" key="4">
    <source>
        <dbReference type="Google" id="ProtNLM"/>
    </source>
</evidence>
<reference evidence="2" key="1">
    <citation type="submission" date="2023-10" db="EMBL/GenBank/DDBJ databases">
        <authorList>
            <person name="Chen Y."/>
            <person name="Shah S."/>
            <person name="Dougan E. K."/>
            <person name="Thang M."/>
            <person name="Chan C."/>
        </authorList>
    </citation>
    <scope>NUCLEOTIDE SEQUENCE [LARGE SCALE GENOMIC DNA]</scope>
</reference>
<dbReference type="Proteomes" id="UP001189429">
    <property type="component" value="Unassembled WGS sequence"/>
</dbReference>
<sequence>SPTLPEESGRGAGRGRLPGLAALSRVAAAAAALLTISLLPAARRAAGRHPAGATSDAEEGIVQASEAGDPTLYCYLFIMPNGMEAKLTTKMYERQIGPFGCDAYDVLSNASFNIGQVVTTVVPGSFSCEHGGKWGTALNTDNFIRVWQTMASLGQWQSYDWSIKNDADAIFFPERFLDLVTGRSGLMAAVPTGPVYLNNCQWGMHGPVEAVSREAMEMYFQSGSTGCADILQRAMTSELPAGADEADYSFGEDQFMRECLEQLGVTKVDAMPHLLSERYACGERPQDCGGARVTFHAFKNVPEFMVCLNYAEVTGESSWPVYHKASDAAVAASQIGWISPEDAAEDTGGNTQAAAVDYPSET</sequence>
<evidence type="ECO:0000313" key="2">
    <source>
        <dbReference type="EMBL" id="CAK0886459.1"/>
    </source>
</evidence>
<accession>A0ABN9WLV0</accession>